<evidence type="ECO:0000313" key="3">
    <source>
        <dbReference type="Proteomes" id="UP000319700"/>
    </source>
</evidence>
<proteinExistence type="predicted"/>
<keyword evidence="1" id="KW-0812">Transmembrane</keyword>
<keyword evidence="1" id="KW-1133">Transmembrane helix</keyword>
<keyword evidence="3" id="KW-1185">Reference proteome</keyword>
<gene>
    <name evidence="2" type="ORF">EAH81_17340</name>
</gene>
<evidence type="ECO:0000313" key="2">
    <source>
        <dbReference type="EMBL" id="TPG38193.1"/>
    </source>
</evidence>
<feature type="transmembrane region" description="Helical" evidence="1">
    <location>
        <begin position="77"/>
        <end position="96"/>
    </location>
</feature>
<reference evidence="2 3" key="1">
    <citation type="journal article" date="2019" name="Environ. Microbiol.">
        <title>Species interactions and distinct microbial communities in high Arctic permafrost affected cryosols are associated with the CH4 and CO2 gas fluxes.</title>
        <authorList>
            <person name="Altshuler I."/>
            <person name="Hamel J."/>
            <person name="Turney S."/>
            <person name="Magnuson E."/>
            <person name="Levesque R."/>
            <person name="Greer C."/>
            <person name="Whyte L.G."/>
        </authorList>
    </citation>
    <scope>NUCLEOTIDE SEQUENCE [LARGE SCALE GENOMIC DNA]</scope>
    <source>
        <strain evidence="2 3">42</strain>
    </source>
</reference>
<organism evidence="2 3">
    <name type="scientific">Flavobacterium pectinovorum</name>
    <dbReference type="NCBI Taxonomy" id="29533"/>
    <lineage>
        <taxon>Bacteria</taxon>
        <taxon>Pseudomonadati</taxon>
        <taxon>Bacteroidota</taxon>
        <taxon>Flavobacteriia</taxon>
        <taxon>Flavobacteriales</taxon>
        <taxon>Flavobacteriaceae</taxon>
        <taxon>Flavobacterium</taxon>
    </lineage>
</organism>
<dbReference type="EMBL" id="RCZH01000011">
    <property type="protein sequence ID" value="TPG38193.1"/>
    <property type="molecule type" value="Genomic_DNA"/>
</dbReference>
<dbReference type="Proteomes" id="UP000319700">
    <property type="component" value="Unassembled WGS sequence"/>
</dbReference>
<accession>A0A502EKB3</accession>
<feature type="transmembrane region" description="Helical" evidence="1">
    <location>
        <begin position="37"/>
        <end position="56"/>
    </location>
</feature>
<evidence type="ECO:0000256" key="1">
    <source>
        <dbReference type="SAM" id="Phobius"/>
    </source>
</evidence>
<comment type="caution">
    <text evidence="2">The sequence shown here is derived from an EMBL/GenBank/DDBJ whole genome shotgun (WGS) entry which is preliminary data.</text>
</comment>
<protein>
    <submittedName>
        <fullName evidence="2">Uncharacterized protein</fullName>
    </submittedName>
</protein>
<keyword evidence="1" id="KW-0472">Membrane</keyword>
<name>A0A502EKB3_9FLAO</name>
<dbReference type="AlphaFoldDB" id="A0A502EKB3"/>
<sequence>MFFYFYFYTFERKNMQIEAEKVEWYIVLKNWFFNNSYIIFLSYSSCFLIFYLIYYFNSNLHGLLLDYADLIDFLKTLCILSFTAGIFTVTLKYFQYLKVFEGEFNRIINSQNFESKLQSIVSTITFSEDFLNKQGDLTEIWKKVTLIKYKKEFPELYYKIEKNIKNNLFENNSLDKYYKNVQISYEFELAEDNKTINVKEFSSFTIVRNSIDDFFWEFFVTFSQQIEKENNQESVLLIQSFTRIDDEKIDLKKCIITNQEENENFVKKKYSYPLGKKKEYHIERCFQFSQIIEDDRIVSFSSSHVVDDLTVRIKLCKKLQIVFEPVGDNLFNKENIFQDRICYVNRDVFLPGEKYKIFLYRTHDNN</sequence>